<dbReference type="RefSeq" id="WP_202061422.1">
    <property type="nucleotide sequence ID" value="NZ_JAEQMY010000023.1"/>
</dbReference>
<protein>
    <submittedName>
        <fullName evidence="1">DUF1194 domain-containing protein</fullName>
    </submittedName>
</protein>
<dbReference type="InterPro" id="IPR010607">
    <property type="entry name" value="DUF1194"/>
</dbReference>
<sequence length="267" mass="29021">MFNLTRGLAALLVTVGILVSGTWSARAETEVDLALVLAVDVSLSMEPDEQELQRQGFVEAFRSPEVHEAIGKGMLGRIAVVYVEWAGAGYQQVVVPWTVIEHPADSHAFAARLSGSTIQRFGYTSISGAIDFSLWQLRVSGVEPVRQVIDISGDGANNQGRMVTAARDEAVAQGITINGLPLMLKRPDGAWDIDNLDLYFHDCVIGGPGAFMIPVREKAQFAGAIRMKVVREIAERPQIQSLVQPTQADARANCLAGELRQRQRLGN</sequence>
<dbReference type="CDD" id="cd00198">
    <property type="entry name" value="vWFA"/>
    <property type="match status" value="1"/>
</dbReference>
<dbReference type="InterPro" id="IPR036465">
    <property type="entry name" value="vWFA_dom_sf"/>
</dbReference>
<evidence type="ECO:0000313" key="1">
    <source>
        <dbReference type="EMBL" id="MBL0405503.1"/>
    </source>
</evidence>
<gene>
    <name evidence="1" type="ORF">JKG68_16155</name>
</gene>
<dbReference type="AlphaFoldDB" id="A0A936ZJ22"/>
<keyword evidence="2" id="KW-1185">Reference proteome</keyword>
<dbReference type="Gene3D" id="3.40.50.410">
    <property type="entry name" value="von Willebrand factor, type A domain"/>
    <property type="match status" value="1"/>
</dbReference>
<reference evidence="1" key="1">
    <citation type="submission" date="2021-01" db="EMBL/GenBank/DDBJ databases">
        <title>Microvirga sp.</title>
        <authorList>
            <person name="Kim M.K."/>
        </authorList>
    </citation>
    <scope>NUCLEOTIDE SEQUENCE</scope>
    <source>
        <strain evidence="1">5420S-16</strain>
    </source>
</reference>
<comment type="caution">
    <text evidence="1">The sequence shown here is derived from an EMBL/GenBank/DDBJ whole genome shotgun (WGS) entry which is preliminary data.</text>
</comment>
<dbReference type="Proteomes" id="UP000605848">
    <property type="component" value="Unassembled WGS sequence"/>
</dbReference>
<dbReference type="SUPFAM" id="SSF53300">
    <property type="entry name" value="vWA-like"/>
    <property type="match status" value="1"/>
</dbReference>
<name>A0A936ZJ22_9HYPH</name>
<dbReference type="Pfam" id="PF06707">
    <property type="entry name" value="DUF1194"/>
    <property type="match status" value="1"/>
</dbReference>
<proteinExistence type="predicted"/>
<evidence type="ECO:0000313" key="2">
    <source>
        <dbReference type="Proteomes" id="UP000605848"/>
    </source>
</evidence>
<organism evidence="1 2">
    <name type="scientific">Microvirga aerilata</name>
    <dbReference type="NCBI Taxonomy" id="670292"/>
    <lineage>
        <taxon>Bacteria</taxon>
        <taxon>Pseudomonadati</taxon>
        <taxon>Pseudomonadota</taxon>
        <taxon>Alphaproteobacteria</taxon>
        <taxon>Hyphomicrobiales</taxon>
        <taxon>Methylobacteriaceae</taxon>
        <taxon>Microvirga</taxon>
    </lineage>
</organism>
<accession>A0A936ZJ22</accession>
<dbReference type="EMBL" id="JAEQMY010000023">
    <property type="protein sequence ID" value="MBL0405503.1"/>
    <property type="molecule type" value="Genomic_DNA"/>
</dbReference>